<name>A0ABW2ZX71_9ACTN</name>
<keyword evidence="2" id="KW-0472">Membrane</keyword>
<evidence type="ECO:0000256" key="1">
    <source>
        <dbReference type="SAM" id="MobiDB-lite"/>
    </source>
</evidence>
<accession>A0ABW2ZX71</accession>
<keyword evidence="2" id="KW-0812">Transmembrane</keyword>
<feature type="region of interest" description="Disordered" evidence="1">
    <location>
        <begin position="1"/>
        <end position="27"/>
    </location>
</feature>
<sequence>MNTQESRRTNGARTSEPIGAVRPGEPRPGWQPVLAGIGLAGLGHLLAIAAMGVAARLAGGGRGSDVYLEAGGRFGVVYAMLCTYAVMQTFLLAGVLLLSAYGGQRLKVGLFAGWGGGLVLIVGVVASWFVPGAA</sequence>
<protein>
    <submittedName>
        <fullName evidence="3">Uncharacterized protein</fullName>
    </submittedName>
</protein>
<feature type="transmembrane region" description="Helical" evidence="2">
    <location>
        <begin position="110"/>
        <end position="130"/>
    </location>
</feature>
<evidence type="ECO:0000313" key="4">
    <source>
        <dbReference type="Proteomes" id="UP001597053"/>
    </source>
</evidence>
<dbReference type="EMBL" id="JBHTHM010000063">
    <property type="protein sequence ID" value="MFD0782939.1"/>
    <property type="molecule type" value="Genomic_DNA"/>
</dbReference>
<evidence type="ECO:0000256" key="2">
    <source>
        <dbReference type="SAM" id="Phobius"/>
    </source>
</evidence>
<keyword evidence="2" id="KW-1133">Transmembrane helix</keyword>
<feature type="transmembrane region" description="Helical" evidence="2">
    <location>
        <begin position="33"/>
        <end position="55"/>
    </location>
</feature>
<evidence type="ECO:0000313" key="3">
    <source>
        <dbReference type="EMBL" id="MFD0782939.1"/>
    </source>
</evidence>
<feature type="transmembrane region" description="Helical" evidence="2">
    <location>
        <begin position="75"/>
        <end position="98"/>
    </location>
</feature>
<proteinExistence type="predicted"/>
<organism evidence="3 4">
    <name type="scientific">Micromonospora azadirachtae</name>
    <dbReference type="NCBI Taxonomy" id="1970735"/>
    <lineage>
        <taxon>Bacteria</taxon>
        <taxon>Bacillati</taxon>
        <taxon>Actinomycetota</taxon>
        <taxon>Actinomycetes</taxon>
        <taxon>Micromonosporales</taxon>
        <taxon>Micromonosporaceae</taxon>
        <taxon>Micromonospora</taxon>
    </lineage>
</organism>
<dbReference type="Proteomes" id="UP001597053">
    <property type="component" value="Unassembled WGS sequence"/>
</dbReference>
<keyword evidence="4" id="KW-1185">Reference proteome</keyword>
<gene>
    <name evidence="3" type="ORF">ACFQZ8_03215</name>
</gene>
<reference evidence="4" key="1">
    <citation type="journal article" date="2019" name="Int. J. Syst. Evol. Microbiol.">
        <title>The Global Catalogue of Microorganisms (GCM) 10K type strain sequencing project: providing services to taxonomists for standard genome sequencing and annotation.</title>
        <authorList>
            <consortium name="The Broad Institute Genomics Platform"/>
            <consortium name="The Broad Institute Genome Sequencing Center for Infectious Disease"/>
            <person name="Wu L."/>
            <person name="Ma J."/>
        </authorList>
    </citation>
    <scope>NUCLEOTIDE SEQUENCE [LARGE SCALE GENOMIC DNA]</scope>
    <source>
        <strain evidence="4">JCM 32148</strain>
    </source>
</reference>
<comment type="caution">
    <text evidence="3">The sequence shown here is derived from an EMBL/GenBank/DDBJ whole genome shotgun (WGS) entry which is preliminary data.</text>
</comment>